<dbReference type="OrthoDB" id="5212574at2759"/>
<dbReference type="GO" id="GO:0005739">
    <property type="term" value="C:mitochondrion"/>
    <property type="evidence" value="ECO:0007669"/>
    <property type="project" value="TreeGrafter"/>
</dbReference>
<organism evidence="9 10">
    <name type="scientific">Lachancea fermentati</name>
    <name type="common">Zygosaccharomyces fermentati</name>
    <dbReference type="NCBI Taxonomy" id="4955"/>
    <lineage>
        <taxon>Eukaryota</taxon>
        <taxon>Fungi</taxon>
        <taxon>Dikarya</taxon>
        <taxon>Ascomycota</taxon>
        <taxon>Saccharomycotina</taxon>
        <taxon>Saccharomycetes</taxon>
        <taxon>Saccharomycetales</taxon>
        <taxon>Saccharomycetaceae</taxon>
        <taxon>Lachancea</taxon>
    </lineage>
</organism>
<comment type="catalytic activity">
    <reaction evidence="7">
        <text>7,8-dihydropteroate + L-glutamate + ATP = 7,8-dihydrofolate + ADP + phosphate + H(+)</text>
        <dbReference type="Rhea" id="RHEA:23584"/>
        <dbReference type="ChEBI" id="CHEBI:15378"/>
        <dbReference type="ChEBI" id="CHEBI:17839"/>
        <dbReference type="ChEBI" id="CHEBI:29985"/>
        <dbReference type="ChEBI" id="CHEBI:30616"/>
        <dbReference type="ChEBI" id="CHEBI:43474"/>
        <dbReference type="ChEBI" id="CHEBI:57451"/>
        <dbReference type="ChEBI" id="CHEBI:456216"/>
        <dbReference type="EC" id="6.3.2.12"/>
    </reaction>
</comment>
<evidence type="ECO:0000256" key="2">
    <source>
        <dbReference type="ARBA" id="ARBA00022598"/>
    </source>
</evidence>
<sequence>MSIELGLSRITKLLLHLGNPQAKLNVLHVAGTNGKGSVCSYLQSILQQQQKYKIGKFTSPHLCHITDSITVNSVPISIPDFDSIRAKLVKMNISHNLGCTEFELLTCTALQYFEQENCDWCVLEVGLGGRLDATNCIPGARKICGITKIGIDHEGFLGNTLTKIAGEKAGILTPGTKFIALDGTNSEEVIDVVRHCAKKVGAQLMLTTADISSEVIETQSWNRIGKENIPLNGEYQICNAGVALSMLDYLQIHKKISLTRESVIAGLNEVRWPGRLQNVRYETSNGDSLDMLIDGAHNGEAAIELATYLDKNLRRGDKALTFIIAVTQGKTLEPLLSPLIHDKDRVLVTKFGSVDGMPWIKAMEPSELADHIKKYTKNVDIHSNLDEAIDNLTSCHREDTQTVLCGSLYLCGELLKKTVTHDT</sequence>
<dbReference type="PANTHER" id="PTHR11136">
    <property type="entry name" value="FOLYLPOLYGLUTAMATE SYNTHASE-RELATED"/>
    <property type="match status" value="1"/>
</dbReference>
<dbReference type="GO" id="GO:0008841">
    <property type="term" value="F:dihydrofolate synthase activity"/>
    <property type="evidence" value="ECO:0007669"/>
    <property type="project" value="UniProtKB-EC"/>
</dbReference>
<evidence type="ECO:0000256" key="6">
    <source>
        <dbReference type="ARBA" id="ARBA00022842"/>
    </source>
</evidence>
<dbReference type="GO" id="GO:0046872">
    <property type="term" value="F:metal ion binding"/>
    <property type="evidence" value="ECO:0007669"/>
    <property type="project" value="UniProtKB-KW"/>
</dbReference>
<comment type="pathway">
    <text evidence="7">Cofactor biosynthesis; tetrahydrofolylpolyglutamate biosynthesis.</text>
</comment>
<dbReference type="Proteomes" id="UP000190831">
    <property type="component" value="Chromosome C"/>
</dbReference>
<keyword evidence="2 7" id="KW-0436">Ligase</keyword>
<proteinExistence type="inferred from homology"/>
<keyword evidence="10" id="KW-1185">Reference proteome</keyword>
<keyword evidence="5 7" id="KW-0067">ATP-binding</keyword>
<dbReference type="AlphaFoldDB" id="A0A1G4MAD1"/>
<dbReference type="OMA" id="NENYLVY"/>
<dbReference type="InterPro" id="IPR013221">
    <property type="entry name" value="Mur_ligase_cen"/>
</dbReference>
<dbReference type="InterPro" id="IPR018109">
    <property type="entry name" value="Folylpolyglutamate_synth_CS"/>
</dbReference>
<dbReference type="GO" id="GO:0006730">
    <property type="term" value="P:one-carbon metabolic process"/>
    <property type="evidence" value="ECO:0007669"/>
    <property type="project" value="UniProtKB-KW"/>
</dbReference>
<dbReference type="Pfam" id="PF08245">
    <property type="entry name" value="Mur_ligase_M"/>
    <property type="match status" value="1"/>
</dbReference>
<dbReference type="PROSITE" id="PS01011">
    <property type="entry name" value="FOLYLPOLYGLU_SYNT_1"/>
    <property type="match status" value="1"/>
</dbReference>
<dbReference type="InterPro" id="IPR036615">
    <property type="entry name" value="Mur_ligase_C_dom_sf"/>
</dbReference>
<dbReference type="STRING" id="4955.A0A1G4MAD1"/>
<evidence type="ECO:0000256" key="3">
    <source>
        <dbReference type="ARBA" id="ARBA00022723"/>
    </source>
</evidence>
<keyword evidence="6" id="KW-0460">Magnesium</keyword>
<dbReference type="GO" id="GO:0004326">
    <property type="term" value="F:tetrahydrofolylpolyglutamate synthase activity"/>
    <property type="evidence" value="ECO:0007669"/>
    <property type="project" value="InterPro"/>
</dbReference>
<evidence type="ECO:0000313" key="10">
    <source>
        <dbReference type="Proteomes" id="UP000190831"/>
    </source>
</evidence>
<dbReference type="UniPathway" id="UPA00850"/>
<dbReference type="Gene3D" id="3.40.1190.10">
    <property type="entry name" value="Mur-like, catalytic domain"/>
    <property type="match status" value="1"/>
</dbReference>
<keyword evidence="4 7" id="KW-0547">Nucleotide-binding</keyword>
<gene>
    <name evidence="9" type="ORF">LAFE_0C09692G</name>
</gene>
<dbReference type="Gene3D" id="3.90.190.20">
    <property type="entry name" value="Mur ligase, C-terminal domain"/>
    <property type="match status" value="1"/>
</dbReference>
<evidence type="ECO:0000256" key="5">
    <source>
        <dbReference type="ARBA" id="ARBA00022840"/>
    </source>
</evidence>
<dbReference type="SUPFAM" id="SSF53244">
    <property type="entry name" value="MurD-like peptide ligases, peptide-binding domain"/>
    <property type="match status" value="1"/>
</dbReference>
<evidence type="ECO:0000256" key="7">
    <source>
        <dbReference type="PIRNR" id="PIRNR001563"/>
    </source>
</evidence>
<evidence type="ECO:0000256" key="1">
    <source>
        <dbReference type="ARBA" id="ARBA00008276"/>
    </source>
</evidence>
<dbReference type="PANTHER" id="PTHR11136:SF0">
    <property type="entry name" value="DIHYDROFOLATE SYNTHETASE-RELATED"/>
    <property type="match status" value="1"/>
</dbReference>
<accession>A0A1G4MAD1</accession>
<keyword evidence="7" id="KW-0554">One-carbon metabolism</keyword>
<feature type="domain" description="Mur ligase central" evidence="8">
    <location>
        <begin position="29"/>
        <end position="245"/>
    </location>
</feature>
<dbReference type="InterPro" id="IPR036565">
    <property type="entry name" value="Mur-like_cat_sf"/>
</dbReference>
<reference evidence="9 10" key="1">
    <citation type="submission" date="2016-03" db="EMBL/GenBank/DDBJ databases">
        <authorList>
            <person name="Devillers H."/>
        </authorList>
    </citation>
    <scope>NUCLEOTIDE SEQUENCE [LARGE SCALE GENOMIC DNA]</scope>
    <source>
        <strain evidence="9">CBS 6772</strain>
    </source>
</reference>
<dbReference type="GO" id="GO:0005829">
    <property type="term" value="C:cytosol"/>
    <property type="evidence" value="ECO:0007669"/>
    <property type="project" value="TreeGrafter"/>
</dbReference>
<dbReference type="InterPro" id="IPR001645">
    <property type="entry name" value="Folylpolyglutamate_synth"/>
</dbReference>
<dbReference type="PIRSF" id="PIRSF001563">
    <property type="entry name" value="Folylpolyglu_synth"/>
    <property type="match status" value="1"/>
</dbReference>
<protein>
    <recommendedName>
        <fullName evidence="7">Dihydrofolate synthetase</fullName>
        <ecNumber evidence="7">6.3.2.12</ecNumber>
    </recommendedName>
</protein>
<dbReference type="GO" id="GO:0005524">
    <property type="term" value="F:ATP binding"/>
    <property type="evidence" value="ECO:0007669"/>
    <property type="project" value="UniProtKB-KW"/>
</dbReference>
<name>A0A1G4MAD1_LACFM</name>
<dbReference type="EC" id="6.3.2.12" evidence="7"/>
<evidence type="ECO:0000259" key="8">
    <source>
        <dbReference type="Pfam" id="PF08245"/>
    </source>
</evidence>
<dbReference type="SUPFAM" id="SSF53623">
    <property type="entry name" value="MurD-like peptide ligases, catalytic domain"/>
    <property type="match status" value="1"/>
</dbReference>
<comment type="similarity">
    <text evidence="1 7">Belongs to the folylpolyglutamate synthase family.</text>
</comment>
<keyword evidence="3" id="KW-0479">Metal-binding</keyword>
<evidence type="ECO:0000313" key="9">
    <source>
        <dbReference type="EMBL" id="SCW00685.1"/>
    </source>
</evidence>
<dbReference type="NCBIfam" id="TIGR01499">
    <property type="entry name" value="folC"/>
    <property type="match status" value="1"/>
</dbReference>
<dbReference type="EMBL" id="LT598485">
    <property type="protein sequence ID" value="SCW00685.1"/>
    <property type="molecule type" value="Genomic_DNA"/>
</dbReference>
<evidence type="ECO:0000256" key="4">
    <source>
        <dbReference type="ARBA" id="ARBA00022741"/>
    </source>
</evidence>